<keyword evidence="2" id="KW-1185">Reference proteome</keyword>
<dbReference type="EMBL" id="AUZM01000054">
    <property type="protein sequence ID" value="ERT05549.1"/>
    <property type="molecule type" value="Genomic_DNA"/>
</dbReference>
<organism evidence="1 2">
    <name type="scientific">Lyngbya aestuarii BL J</name>
    <dbReference type="NCBI Taxonomy" id="1348334"/>
    <lineage>
        <taxon>Bacteria</taxon>
        <taxon>Bacillati</taxon>
        <taxon>Cyanobacteriota</taxon>
        <taxon>Cyanophyceae</taxon>
        <taxon>Oscillatoriophycideae</taxon>
        <taxon>Oscillatoriales</taxon>
        <taxon>Microcoleaceae</taxon>
        <taxon>Lyngbya</taxon>
    </lineage>
</organism>
<dbReference type="AlphaFoldDB" id="U7QCF5"/>
<evidence type="ECO:0000313" key="2">
    <source>
        <dbReference type="Proteomes" id="UP000017127"/>
    </source>
</evidence>
<name>U7QCF5_9CYAN</name>
<accession>U7QCF5</accession>
<gene>
    <name evidence="1" type="ORF">M595_4506</name>
</gene>
<protein>
    <submittedName>
        <fullName evidence="1">Uncharacterized protein</fullName>
    </submittedName>
</protein>
<dbReference type="Proteomes" id="UP000017127">
    <property type="component" value="Unassembled WGS sequence"/>
</dbReference>
<sequence>MQSLISSGLDWSLEIISFNNAPLYQKSGELQWEIKITV</sequence>
<comment type="caution">
    <text evidence="1">The sequence shown here is derived from an EMBL/GenBank/DDBJ whole genome shotgun (WGS) entry which is preliminary data.</text>
</comment>
<evidence type="ECO:0000313" key="1">
    <source>
        <dbReference type="EMBL" id="ERT05549.1"/>
    </source>
</evidence>
<proteinExistence type="predicted"/>
<reference evidence="1 2" key="1">
    <citation type="journal article" date="2013" name="Front. Microbiol.">
        <title>Comparative genomic analyses of the cyanobacterium, Lyngbya aestuarii BL J, a powerful hydrogen producer.</title>
        <authorList>
            <person name="Kothari A."/>
            <person name="Vaughn M."/>
            <person name="Garcia-Pichel F."/>
        </authorList>
    </citation>
    <scope>NUCLEOTIDE SEQUENCE [LARGE SCALE GENOMIC DNA]</scope>
    <source>
        <strain evidence="1 2">BL J</strain>
    </source>
</reference>